<protein>
    <submittedName>
        <fullName evidence="2">Capsid protein</fullName>
    </submittedName>
</protein>
<accession>A0A8K1M4N3</accession>
<reference evidence="2" key="1">
    <citation type="submission" date="2021-07" db="EMBL/GenBank/DDBJ databases">
        <title>Communication and adaptive evolution of viruses within giant pandas and their associated organisms in a local ecological environment.</title>
        <authorList>
            <person name="Zhao M."/>
            <person name="Liu S."/>
            <person name="Zhang W."/>
        </authorList>
    </citation>
    <scope>NUCLEOTIDE SEQUENCE</scope>
    <source>
        <strain evidence="2">Rpf284noassign36-12</strain>
    </source>
</reference>
<dbReference type="EMBL" id="MZ556178">
    <property type="protein sequence ID" value="UBJ26264.1"/>
    <property type="molecule type" value="Genomic_DNA"/>
</dbReference>
<evidence type="ECO:0000256" key="1">
    <source>
        <dbReference type="SAM" id="MobiDB-lite"/>
    </source>
</evidence>
<proteinExistence type="predicted"/>
<evidence type="ECO:0000313" key="2">
    <source>
        <dbReference type="EMBL" id="UBJ26264.1"/>
    </source>
</evidence>
<name>A0A8K1M4N3_9VIRU</name>
<organism evidence="2">
    <name type="scientific">Red panda feces-associated circular DNA virus 13</name>
    <dbReference type="NCBI Taxonomy" id="2863966"/>
    <lineage>
        <taxon>Viruses</taxon>
        <taxon>Monodnaviria</taxon>
        <taxon>Shotokuvirae</taxon>
        <taxon>Cressdnaviricota</taxon>
    </lineage>
</organism>
<feature type="region of interest" description="Disordered" evidence="1">
    <location>
        <begin position="32"/>
        <end position="70"/>
    </location>
</feature>
<sequence length="350" mass="40070">MSLVRRGRSRPNYGQLAVSLARYGGRALNRWSRSRSRAGPRVSRIGNNGGGRMKSESRSSQGILTHQRDKRTAYRQRRRPRGVRKRWSKFKKSVRHVIEKGKPRVCVLRRYLATPTCSINQQVVQTFPMWSVAQTASAQWDDVLRLMQTDVQNNTTTAFEKTNYYMRYCDMEVNIENHSTQNTFVIDVYYCYTQRDCSATPDDMFRLGVVDSVVDASADNETSFGGPSSLLPQSVGVTPFQAPTFCRYFKINRKERLSLSPGQATDINWTSHKNRYWEGEGFESDRDPIACKRGWTQFIMTIVRAYPTDTFSGPIAISDPIATGDLVMTRICRYDSHIVDSGAKRYFVQV</sequence>